<dbReference type="AlphaFoldDB" id="A0A0J1BNA1"/>
<keyword evidence="3" id="KW-1185">Reference proteome</keyword>
<evidence type="ECO:0000259" key="1">
    <source>
        <dbReference type="Pfam" id="PF00852"/>
    </source>
</evidence>
<feature type="domain" description="Fucosyltransferase C-terminal" evidence="1">
    <location>
        <begin position="144"/>
        <end position="253"/>
    </location>
</feature>
<dbReference type="Gene3D" id="3.40.50.11660">
    <property type="entry name" value="Glycosyl transferase family 10, C-terminal domain"/>
    <property type="match status" value="1"/>
</dbReference>
<proteinExistence type="predicted"/>
<dbReference type="SUPFAM" id="SSF53756">
    <property type="entry name" value="UDP-Glycosyltransferase/glycogen phosphorylase"/>
    <property type="match status" value="1"/>
</dbReference>
<dbReference type="PATRIC" id="fig|595434.4.peg.123"/>
<comment type="caution">
    <text evidence="2">The sequence shown here is derived from an EMBL/GenBank/DDBJ whole genome shotgun (WGS) entry which is preliminary data.</text>
</comment>
<evidence type="ECO:0000313" key="3">
    <source>
        <dbReference type="Proteomes" id="UP000036367"/>
    </source>
</evidence>
<dbReference type="EMBL" id="LECT01000001">
    <property type="protein sequence ID" value="KLU07951.1"/>
    <property type="molecule type" value="Genomic_DNA"/>
</dbReference>
<reference evidence="2" key="1">
    <citation type="submission" date="2015-05" db="EMBL/GenBank/DDBJ databases">
        <title>Permanent draft genome of Rhodopirellula islandicus K833.</title>
        <authorList>
            <person name="Kizina J."/>
            <person name="Richter M."/>
            <person name="Glockner F.O."/>
            <person name="Harder J."/>
        </authorList>
    </citation>
    <scope>NUCLEOTIDE SEQUENCE [LARGE SCALE GENOMIC DNA]</scope>
    <source>
        <strain evidence="2">K833</strain>
    </source>
</reference>
<dbReference type="Proteomes" id="UP000036367">
    <property type="component" value="Unassembled WGS sequence"/>
</dbReference>
<protein>
    <recommendedName>
        <fullName evidence="1">Fucosyltransferase C-terminal domain-containing protein</fullName>
    </recommendedName>
</protein>
<sequence>MTDRVGIVPFGNAAESYHRMLPAFPGTLGQSGVLGESSDEPLRQVHFSHDLEDADWLVVAHLTAEVLPTTIPRSRRILVTGEPSPAVDIGARNANQFGILISPYNIPGYTGTWVPSHGGLPWFFGRQTESLRRLEDLEALPVPEKSPTISAVISTKVLHEGHRQRLRFVHRLQEAIGDRLHLYGRGIRDVNDKADAILPHAYHLSLENVCEPNYWSEKISDAFLGYSLPLYAGCTNIENWFDPDSFVTLHLDDIDGSVKHVQQILDSDLYSQCLPAIRRSRERVLHHETLFHLLARTIVANPSDDPRMATAETIHTKPERTVWQKVRKEFKRTYHRLTFRP</sequence>
<accession>A0A0J1BNA1</accession>
<evidence type="ECO:0000313" key="2">
    <source>
        <dbReference type="EMBL" id="KLU07951.1"/>
    </source>
</evidence>
<dbReference type="STRING" id="595434.RISK_000130"/>
<name>A0A0J1BNA1_RHOIS</name>
<dbReference type="RefSeq" id="WP_053061006.1">
    <property type="nucleotide sequence ID" value="NZ_LECT01000001.1"/>
</dbReference>
<dbReference type="OrthoDB" id="9791032at2"/>
<organism evidence="2 3">
    <name type="scientific">Rhodopirellula islandica</name>
    <dbReference type="NCBI Taxonomy" id="595434"/>
    <lineage>
        <taxon>Bacteria</taxon>
        <taxon>Pseudomonadati</taxon>
        <taxon>Planctomycetota</taxon>
        <taxon>Planctomycetia</taxon>
        <taxon>Pirellulales</taxon>
        <taxon>Pirellulaceae</taxon>
        <taxon>Rhodopirellula</taxon>
    </lineage>
</organism>
<dbReference type="InterPro" id="IPR038577">
    <property type="entry name" value="GT10-like_C_sf"/>
</dbReference>
<dbReference type="Pfam" id="PF00852">
    <property type="entry name" value="Glyco_transf_10"/>
    <property type="match status" value="1"/>
</dbReference>
<dbReference type="InterPro" id="IPR055270">
    <property type="entry name" value="Glyco_tran_10_C"/>
</dbReference>
<gene>
    <name evidence="2" type="ORF">RISK_000130</name>
</gene>